<accession>A0A1X7NTG0</accession>
<dbReference type="InterPro" id="IPR004604">
    <property type="entry name" value="DNA_recomb/repair_RecN"/>
</dbReference>
<dbReference type="GO" id="GO:0006310">
    <property type="term" value="P:DNA recombination"/>
    <property type="evidence" value="ECO:0007669"/>
    <property type="project" value="InterPro"/>
</dbReference>
<reference evidence="12 13" key="1">
    <citation type="submission" date="2017-04" db="EMBL/GenBank/DDBJ databases">
        <authorList>
            <person name="Afonso C.L."/>
            <person name="Miller P.J."/>
            <person name="Scott M.A."/>
            <person name="Spackman E."/>
            <person name="Goraichik I."/>
            <person name="Dimitrov K.M."/>
            <person name="Suarez D.L."/>
            <person name="Swayne D.E."/>
        </authorList>
    </citation>
    <scope>NUCLEOTIDE SEQUENCE [LARGE SCALE GENOMIC DNA]</scope>
    <source>
        <strain evidence="12 13">LMG26642</strain>
    </source>
</reference>
<keyword evidence="7 9" id="KW-0234">DNA repair</keyword>
<evidence type="ECO:0000256" key="3">
    <source>
        <dbReference type="ARBA" id="ARBA00021315"/>
    </source>
</evidence>
<dbReference type="PANTHER" id="PTHR11059:SF0">
    <property type="entry name" value="DNA REPAIR PROTEIN RECN"/>
    <property type="match status" value="1"/>
</dbReference>
<feature type="coiled-coil region" evidence="10">
    <location>
        <begin position="326"/>
        <end position="353"/>
    </location>
</feature>
<name>A0A1X7NTG0_9LACT</name>
<dbReference type="GO" id="GO:0006281">
    <property type="term" value="P:DNA repair"/>
    <property type="evidence" value="ECO:0007669"/>
    <property type="project" value="UniProtKB-KW"/>
</dbReference>
<organism evidence="12 13">
    <name type="scientific">Carnobacterium iners</name>
    <dbReference type="NCBI Taxonomy" id="1073423"/>
    <lineage>
        <taxon>Bacteria</taxon>
        <taxon>Bacillati</taxon>
        <taxon>Bacillota</taxon>
        <taxon>Bacilli</taxon>
        <taxon>Lactobacillales</taxon>
        <taxon>Carnobacteriaceae</taxon>
        <taxon>Carnobacterium</taxon>
    </lineage>
</organism>
<dbReference type="GO" id="GO:0043590">
    <property type="term" value="C:bacterial nucleoid"/>
    <property type="evidence" value="ECO:0007669"/>
    <property type="project" value="TreeGrafter"/>
</dbReference>
<dbReference type="Proteomes" id="UP000193435">
    <property type="component" value="Unassembled WGS sequence"/>
</dbReference>
<proteinExistence type="inferred from homology"/>
<dbReference type="PIRSF" id="PIRSF003128">
    <property type="entry name" value="RecN"/>
    <property type="match status" value="1"/>
</dbReference>
<dbReference type="GO" id="GO:0009432">
    <property type="term" value="P:SOS response"/>
    <property type="evidence" value="ECO:0007669"/>
    <property type="project" value="TreeGrafter"/>
</dbReference>
<dbReference type="InterPro" id="IPR027417">
    <property type="entry name" value="P-loop_NTPase"/>
</dbReference>
<keyword evidence="5 9" id="KW-0227">DNA damage</keyword>
<evidence type="ECO:0000256" key="10">
    <source>
        <dbReference type="SAM" id="Coils"/>
    </source>
</evidence>
<dbReference type="InterPro" id="IPR003395">
    <property type="entry name" value="RecF/RecN/SMC_N"/>
</dbReference>
<keyword evidence="6" id="KW-0067">ATP-binding</keyword>
<dbReference type="Gene3D" id="3.40.50.300">
    <property type="entry name" value="P-loop containing nucleotide triphosphate hydrolases"/>
    <property type="match status" value="2"/>
</dbReference>
<comment type="function">
    <text evidence="1 9">May be involved in recombinational repair of damaged DNA.</text>
</comment>
<dbReference type="AlphaFoldDB" id="A0A1X7NTG0"/>
<dbReference type="PANTHER" id="PTHR11059">
    <property type="entry name" value="DNA REPAIR PROTEIN RECN"/>
    <property type="match status" value="1"/>
</dbReference>
<dbReference type="EMBL" id="FXBJ01000002">
    <property type="protein sequence ID" value="SMH40528.1"/>
    <property type="molecule type" value="Genomic_DNA"/>
</dbReference>
<comment type="similarity">
    <text evidence="2 9">Belongs to the RecN family.</text>
</comment>
<dbReference type="FunFam" id="3.40.50.300:FF:000356">
    <property type="entry name" value="DNA repair protein RecN"/>
    <property type="match status" value="1"/>
</dbReference>
<dbReference type="CDD" id="cd03241">
    <property type="entry name" value="ABC_RecN"/>
    <property type="match status" value="2"/>
</dbReference>
<gene>
    <name evidence="12" type="ORF">SAMN04488700_2381</name>
</gene>
<evidence type="ECO:0000256" key="1">
    <source>
        <dbReference type="ARBA" id="ARBA00003618"/>
    </source>
</evidence>
<keyword evidence="13" id="KW-1185">Reference proteome</keyword>
<sequence>MEVDRVLQELTIKNFAIIHDLSLTFETGMTVLTGETGAGKSIIIDAVGLLAGGRGSNEFIRHGENKCVLEGLFSMEGNSMTYDLLEQYDIASENDDVIIQRDIHRNGKNVCRINGRLVNIATLRLIGETLIDIHGQNEHQELMNPERHLAMLDQFGGESLQKTKKNYCVTFSKYTQTKKAYRKWQNTEQEFAQRLDMLQFQANDIEMAELIDREEDELLEEKNLLMNYQKIINALSEGYDALQGEENNGIDLIGQAMTGISSIEDIDHKYKQFSEVVASSYFQLQEVASDILREMDQMAYDENRLNDIEKRLEFIYQMKRKYGESIEAIKRHYEKIMLEIDQLQNREDHVNNLKIEMDMFSKELIDKGDILSEMRQVIALKLEEAIHEQFKELFMDKVILKVHFFEKNQEDILSRAHETGFDRIEFYIATNPGEPLKPLVKVASGGELSRIMLAMKTIFSKTQGLTSIIFDEVDTGVSGRVAQAIANKIYMVAMHSQVLCITHLPQVAAMSNHHLFISKTIIDERTETHVVALAETEKVNEVARMLAGTEITKLTIEHAKELINLAEIQKDKTTNK</sequence>
<dbReference type="FunFam" id="3.40.50.300:FF:000319">
    <property type="entry name" value="DNA repair protein RecN"/>
    <property type="match status" value="1"/>
</dbReference>
<feature type="domain" description="RecF/RecN/SMC N-terminal" evidence="11">
    <location>
        <begin position="7"/>
        <end position="512"/>
    </location>
</feature>
<keyword evidence="10" id="KW-0175">Coiled coil</keyword>
<evidence type="ECO:0000256" key="5">
    <source>
        <dbReference type="ARBA" id="ARBA00022763"/>
    </source>
</evidence>
<evidence type="ECO:0000256" key="6">
    <source>
        <dbReference type="ARBA" id="ARBA00022840"/>
    </source>
</evidence>
<evidence type="ECO:0000259" key="11">
    <source>
        <dbReference type="Pfam" id="PF02463"/>
    </source>
</evidence>
<evidence type="ECO:0000256" key="2">
    <source>
        <dbReference type="ARBA" id="ARBA00009441"/>
    </source>
</evidence>
<dbReference type="NCBIfam" id="TIGR00634">
    <property type="entry name" value="recN"/>
    <property type="match status" value="1"/>
</dbReference>
<dbReference type="STRING" id="1073423.SAMN04488700_2381"/>
<evidence type="ECO:0000256" key="7">
    <source>
        <dbReference type="ARBA" id="ARBA00023204"/>
    </source>
</evidence>
<evidence type="ECO:0000313" key="12">
    <source>
        <dbReference type="EMBL" id="SMH40528.1"/>
    </source>
</evidence>
<dbReference type="SUPFAM" id="SSF52540">
    <property type="entry name" value="P-loop containing nucleoside triphosphate hydrolases"/>
    <property type="match status" value="2"/>
</dbReference>
<keyword evidence="4" id="KW-0547">Nucleotide-binding</keyword>
<dbReference type="Pfam" id="PF02463">
    <property type="entry name" value="SMC_N"/>
    <property type="match status" value="1"/>
</dbReference>
<dbReference type="GO" id="GO:0005524">
    <property type="term" value="F:ATP binding"/>
    <property type="evidence" value="ECO:0007669"/>
    <property type="project" value="UniProtKB-KW"/>
</dbReference>
<evidence type="ECO:0000313" key="13">
    <source>
        <dbReference type="Proteomes" id="UP000193435"/>
    </source>
</evidence>
<evidence type="ECO:0000256" key="4">
    <source>
        <dbReference type="ARBA" id="ARBA00022741"/>
    </source>
</evidence>
<protein>
    <recommendedName>
        <fullName evidence="3 9">DNA repair protein RecN</fullName>
    </recommendedName>
    <alternativeName>
        <fullName evidence="8 9">Recombination protein N</fullName>
    </alternativeName>
</protein>
<evidence type="ECO:0000256" key="8">
    <source>
        <dbReference type="ARBA" id="ARBA00033408"/>
    </source>
</evidence>
<evidence type="ECO:0000256" key="9">
    <source>
        <dbReference type="PIRNR" id="PIRNR003128"/>
    </source>
</evidence>